<sequence>MMVSALWVTSTSQLVLMIHHLAVDGVSWRILLEDINIAWAQHRGGQPIALPPAGTSFARWASLLVEYAHRPEVVEQAGAWRKVAGVSAALPAVRPELDTFATAGFLSVSLDTQTTRMLLGEVPAAFHAGVQEILLIGFALAMAEFLGTGAPIGIDVEGHGRQDEIAPDIDLSRTVGWFTTKYPVSLTVDPLPWGQVVAGEAVLGTLVKDAKEQLRALPDPLTYGVLRYFNPRRTWLASTRQSGSTIWAG</sequence>
<dbReference type="PANTHER" id="PTHR45398:SF1">
    <property type="entry name" value="ENZYME, PUTATIVE (JCVI)-RELATED"/>
    <property type="match status" value="1"/>
</dbReference>
<comment type="caution">
    <text evidence="2">The sequence shown here is derived from an EMBL/GenBank/DDBJ whole genome shotgun (WGS) entry which is preliminary data.</text>
</comment>
<dbReference type="EMBL" id="JAOB01000020">
    <property type="protein sequence ID" value="EUA66039.1"/>
    <property type="molecule type" value="Genomic_DNA"/>
</dbReference>
<dbReference type="AlphaFoldDB" id="X8DCE0"/>
<accession>X8DCE0</accession>
<dbReference type="Gene3D" id="3.30.559.10">
    <property type="entry name" value="Chloramphenicol acetyltransferase-like domain"/>
    <property type="match status" value="1"/>
</dbReference>
<dbReference type="SUPFAM" id="SSF52777">
    <property type="entry name" value="CoA-dependent acyltransferases"/>
    <property type="match status" value="2"/>
</dbReference>
<dbReference type="PATRIC" id="fig|1299334.3.peg.2013"/>
<evidence type="ECO:0000313" key="2">
    <source>
        <dbReference type="EMBL" id="EUA66039.1"/>
    </source>
</evidence>
<evidence type="ECO:0000259" key="1">
    <source>
        <dbReference type="Pfam" id="PF00668"/>
    </source>
</evidence>
<dbReference type="PANTHER" id="PTHR45398">
    <property type="match status" value="1"/>
</dbReference>
<proteinExistence type="predicted"/>
<feature type="domain" description="Condensation" evidence="1">
    <location>
        <begin position="13"/>
        <end position="190"/>
    </location>
</feature>
<dbReference type="Gene3D" id="3.30.559.30">
    <property type="entry name" value="Nonribosomal peptide synthetase, condensation domain"/>
    <property type="match status" value="1"/>
</dbReference>
<dbReference type="GO" id="GO:0003824">
    <property type="term" value="F:catalytic activity"/>
    <property type="evidence" value="ECO:0007669"/>
    <property type="project" value="InterPro"/>
</dbReference>
<gene>
    <name evidence="2" type="ORF">I553_2272</name>
</gene>
<dbReference type="GO" id="GO:0008610">
    <property type="term" value="P:lipid biosynthetic process"/>
    <property type="evidence" value="ECO:0007669"/>
    <property type="project" value="UniProtKB-ARBA"/>
</dbReference>
<dbReference type="InterPro" id="IPR001242">
    <property type="entry name" value="Condensation_dom"/>
</dbReference>
<reference evidence="2" key="1">
    <citation type="submission" date="2014-01" db="EMBL/GenBank/DDBJ databases">
        <authorList>
            <person name="Brown-Elliot B."/>
            <person name="Wallace R."/>
            <person name="Lenaerts A."/>
            <person name="Ordway D."/>
            <person name="DeGroote M.A."/>
            <person name="Parker T."/>
            <person name="Sizemore C."/>
            <person name="Tallon L.J."/>
            <person name="Sadzewicz L.K."/>
            <person name="Sengamalay N."/>
            <person name="Fraser C.M."/>
            <person name="Hine E."/>
            <person name="Shefchek K.A."/>
            <person name="Das S.P."/>
            <person name="Tettelin H."/>
        </authorList>
    </citation>
    <scope>NUCLEOTIDE SEQUENCE [LARGE SCALE GENOMIC DNA]</scope>
    <source>
        <strain evidence="2">4042</strain>
    </source>
</reference>
<protein>
    <submittedName>
        <fullName evidence="2">Condensation domain protein</fullName>
    </submittedName>
</protein>
<dbReference type="InterPro" id="IPR023213">
    <property type="entry name" value="CAT-like_dom_sf"/>
</dbReference>
<dbReference type="Pfam" id="PF00668">
    <property type="entry name" value="Condensation"/>
    <property type="match status" value="1"/>
</dbReference>
<organism evidence="2">
    <name type="scientific">Mycobacterium xenopi 4042</name>
    <dbReference type="NCBI Taxonomy" id="1299334"/>
    <lineage>
        <taxon>Bacteria</taxon>
        <taxon>Bacillati</taxon>
        <taxon>Actinomycetota</taxon>
        <taxon>Actinomycetes</taxon>
        <taxon>Mycobacteriales</taxon>
        <taxon>Mycobacteriaceae</taxon>
        <taxon>Mycobacterium</taxon>
    </lineage>
</organism>
<name>X8DCE0_MYCXE</name>